<sequence>MNLQNLKEFLANQTQLTRLDYLALAKVATHAAYLATDQGPDPKPASRCHFLDASQSELDGQEFWWCDQPDWDPVLETELPATDWLNLAQWLLARAAEAHQPRALATEVPS</sequence>
<dbReference type="RefSeq" id="WP_368009167.1">
    <property type="nucleotide sequence ID" value="NZ_JAMXFF010000058.1"/>
</dbReference>
<evidence type="ECO:0000313" key="1">
    <source>
        <dbReference type="EMBL" id="MCT7969719.1"/>
    </source>
</evidence>
<reference evidence="1 2" key="1">
    <citation type="journal article" date="2022" name="Front. Microbiol.">
        <title>High genomic differentiation and limited gene flow indicate recent cryptic speciation within the genus Laspinema (cyanobacteria).</title>
        <authorList>
            <person name="Stanojkovic A."/>
            <person name="Skoupy S."/>
            <person name="Skaloud P."/>
            <person name="Dvorak P."/>
        </authorList>
    </citation>
    <scope>NUCLEOTIDE SEQUENCE [LARGE SCALE GENOMIC DNA]</scope>
    <source>
        <strain evidence="1 2">D2a</strain>
    </source>
</reference>
<protein>
    <submittedName>
        <fullName evidence="1">Uncharacterized protein</fullName>
    </submittedName>
</protein>
<dbReference type="EMBL" id="JAMXFF010000058">
    <property type="protein sequence ID" value="MCT7969719.1"/>
    <property type="molecule type" value="Genomic_DNA"/>
</dbReference>
<name>A0ABT2MY89_9CYAN</name>
<gene>
    <name evidence="1" type="ORF">NG799_25740</name>
</gene>
<comment type="caution">
    <text evidence="1">The sequence shown here is derived from an EMBL/GenBank/DDBJ whole genome shotgun (WGS) entry which is preliminary data.</text>
</comment>
<proteinExistence type="predicted"/>
<keyword evidence="2" id="KW-1185">Reference proteome</keyword>
<accession>A0ABT2MY89</accession>
<dbReference type="Proteomes" id="UP001525890">
    <property type="component" value="Unassembled WGS sequence"/>
</dbReference>
<organism evidence="1 2">
    <name type="scientific">Laspinema palackyanum D2a</name>
    <dbReference type="NCBI Taxonomy" id="2953684"/>
    <lineage>
        <taxon>Bacteria</taxon>
        <taxon>Bacillati</taxon>
        <taxon>Cyanobacteriota</taxon>
        <taxon>Cyanophyceae</taxon>
        <taxon>Oscillatoriophycideae</taxon>
        <taxon>Oscillatoriales</taxon>
        <taxon>Laspinemataceae</taxon>
        <taxon>Laspinema</taxon>
        <taxon>Laspinema palackyanum</taxon>
    </lineage>
</organism>
<evidence type="ECO:0000313" key="2">
    <source>
        <dbReference type="Proteomes" id="UP001525890"/>
    </source>
</evidence>